<proteinExistence type="predicted"/>
<evidence type="ECO:0000256" key="2">
    <source>
        <dbReference type="SAM" id="Phobius"/>
    </source>
</evidence>
<dbReference type="EMBL" id="CP123872">
    <property type="protein sequence ID" value="WND01865.1"/>
    <property type="molecule type" value="Genomic_DNA"/>
</dbReference>
<protein>
    <submittedName>
        <fullName evidence="3">MotA/TolQ/ExbB proton channel family protein</fullName>
    </submittedName>
</protein>
<organism evidence="3 4">
    <name type="scientific">Temperatibacter marinus</name>
    <dbReference type="NCBI Taxonomy" id="1456591"/>
    <lineage>
        <taxon>Bacteria</taxon>
        <taxon>Pseudomonadati</taxon>
        <taxon>Pseudomonadota</taxon>
        <taxon>Alphaproteobacteria</taxon>
        <taxon>Kordiimonadales</taxon>
        <taxon>Temperatibacteraceae</taxon>
        <taxon>Temperatibacter</taxon>
    </lineage>
</organism>
<accession>A0AA52H9N2</accession>
<feature type="transmembrane region" description="Helical" evidence="2">
    <location>
        <begin position="32"/>
        <end position="55"/>
    </location>
</feature>
<dbReference type="Proteomes" id="UP001268683">
    <property type="component" value="Chromosome"/>
</dbReference>
<keyword evidence="2" id="KW-1133">Transmembrane helix</keyword>
<feature type="region of interest" description="Disordered" evidence="1">
    <location>
        <begin position="352"/>
        <end position="375"/>
    </location>
</feature>
<keyword evidence="2" id="KW-0472">Membrane</keyword>
<evidence type="ECO:0000256" key="1">
    <source>
        <dbReference type="SAM" id="MobiDB-lite"/>
    </source>
</evidence>
<dbReference type="KEGG" id="tmk:QGN29_09910"/>
<sequence>MKKPQKYLTRMGLFCIAVLAIAALIFPSLKDAFMANAILNGVIIGALLLGLFYAFRRVFDLSPAVDWVNDFKKRGDEASSAAPNLMASASAMLRSQHSESMRMSTMSMRTVLDGIVNRLEESREISRYMTGLLIFLGLLGTFWGLLGTIGAIGKTINSLSIDGTNIALMFDELKDGLQTPLAGMGVAFSSSLFGLAGSLVLGFLDLQASQAQTRFYNDVEDWLSSVTKLSRGEEGSSGLSVSGSPSAYATAVMEQTAEGMERLEKTLKRGEEDRHHLQQTMLEISKALNKLADQSDQPPQPPQPMMDSASRSHLSNIDVGIKALLDSSTKANEQLSEDLRKEIRVLSRTIAAGLEGSTTEMHNESQPLTATKDDQ</sequence>
<reference evidence="3" key="1">
    <citation type="submission" date="2023-04" db="EMBL/GenBank/DDBJ databases">
        <title>Complete genome sequence of Temperatibacter marinus.</title>
        <authorList>
            <person name="Rong J.-C."/>
            <person name="Yi M.-L."/>
            <person name="Zhao Q."/>
        </authorList>
    </citation>
    <scope>NUCLEOTIDE SEQUENCE</scope>
    <source>
        <strain evidence="3">NBRC 110045</strain>
    </source>
</reference>
<feature type="region of interest" description="Disordered" evidence="1">
    <location>
        <begin position="292"/>
        <end position="311"/>
    </location>
</feature>
<evidence type="ECO:0000313" key="3">
    <source>
        <dbReference type="EMBL" id="WND01865.1"/>
    </source>
</evidence>
<name>A0AA52H9N2_9PROT</name>
<feature type="transmembrane region" description="Helical" evidence="2">
    <location>
        <begin position="128"/>
        <end position="152"/>
    </location>
</feature>
<evidence type="ECO:0000313" key="4">
    <source>
        <dbReference type="Proteomes" id="UP001268683"/>
    </source>
</evidence>
<keyword evidence="2" id="KW-0812">Transmembrane</keyword>
<dbReference type="AlphaFoldDB" id="A0AA52H9N2"/>
<keyword evidence="4" id="KW-1185">Reference proteome</keyword>
<dbReference type="RefSeq" id="WP_310797695.1">
    <property type="nucleotide sequence ID" value="NZ_CP123872.1"/>
</dbReference>
<feature type="transmembrane region" description="Helical" evidence="2">
    <location>
        <begin position="181"/>
        <end position="204"/>
    </location>
</feature>
<feature type="compositionally biased region" description="Polar residues" evidence="1">
    <location>
        <begin position="356"/>
        <end position="369"/>
    </location>
</feature>
<feature type="transmembrane region" description="Helical" evidence="2">
    <location>
        <begin position="7"/>
        <end position="26"/>
    </location>
</feature>
<gene>
    <name evidence="3" type="ORF">QGN29_09910</name>
</gene>